<dbReference type="GeneTree" id="ENSGT00390000005222"/>
<dbReference type="GO" id="GO:0010212">
    <property type="term" value="P:response to ionizing radiation"/>
    <property type="evidence" value="ECO:0007669"/>
    <property type="project" value="InterPro"/>
</dbReference>
<dbReference type="STRING" id="28377.ENSACAP00000008090"/>
<dbReference type="Bgee" id="ENSACAG00000008244">
    <property type="expression patterns" value="Expressed in ovary and 6 other cell types or tissues"/>
</dbReference>
<dbReference type="Proteomes" id="UP000001646">
    <property type="component" value="Unplaced"/>
</dbReference>
<feature type="region of interest" description="Disordered" evidence="1">
    <location>
        <begin position="556"/>
        <end position="578"/>
    </location>
</feature>
<dbReference type="Pfam" id="PF15292">
    <property type="entry name" value="Treslin_M"/>
    <property type="match status" value="1"/>
</dbReference>
<organism evidence="4 5">
    <name type="scientific">Anolis carolinensis</name>
    <name type="common">Green anole</name>
    <name type="synonym">American chameleon</name>
    <dbReference type="NCBI Taxonomy" id="28377"/>
    <lineage>
        <taxon>Eukaryota</taxon>
        <taxon>Metazoa</taxon>
        <taxon>Chordata</taxon>
        <taxon>Craniata</taxon>
        <taxon>Vertebrata</taxon>
        <taxon>Euteleostomi</taxon>
        <taxon>Lepidosauria</taxon>
        <taxon>Squamata</taxon>
        <taxon>Bifurcata</taxon>
        <taxon>Unidentata</taxon>
        <taxon>Episquamata</taxon>
        <taxon>Toxicofera</taxon>
        <taxon>Iguania</taxon>
        <taxon>Dactyloidae</taxon>
        <taxon>Anolis</taxon>
    </lineage>
</organism>
<evidence type="ECO:0000313" key="5">
    <source>
        <dbReference type="Proteomes" id="UP000001646"/>
    </source>
</evidence>
<dbReference type="PANTHER" id="PTHR21556">
    <property type="entry name" value="TRESLIN"/>
    <property type="match status" value="1"/>
</dbReference>
<dbReference type="Pfam" id="PF21854">
    <property type="entry name" value="Treslin_N"/>
    <property type="match status" value="1"/>
</dbReference>
<dbReference type="InterPro" id="IPR032746">
    <property type="entry name" value="Treslin_M"/>
</dbReference>
<reference evidence="4" key="1">
    <citation type="submission" date="2009-12" db="EMBL/GenBank/DDBJ databases">
        <title>The Genome Sequence of Anolis carolinensis (Green Anole Lizard).</title>
        <authorList>
            <consortium name="The Genome Sequencing Platform"/>
            <person name="Di Palma F."/>
            <person name="Alfoldi J."/>
            <person name="Heiman D."/>
            <person name="Young S."/>
            <person name="Grabherr M."/>
            <person name="Johnson J."/>
            <person name="Lander E.S."/>
            <person name="Lindblad-Toh K."/>
        </authorList>
    </citation>
    <scope>NUCLEOTIDE SEQUENCE [LARGE SCALE GENOMIC DNA]</scope>
    <source>
        <strain evidence="4">JBL SC #1</strain>
    </source>
</reference>
<accession>H9GDN9</accession>
<dbReference type="InterPro" id="IPR053919">
    <property type="entry name" value="Treslin_N"/>
</dbReference>
<protein>
    <submittedName>
        <fullName evidence="4">Uncharacterized protein</fullName>
    </submittedName>
</protein>
<dbReference type="AlphaFoldDB" id="H9GDN9"/>
<reference evidence="4" key="3">
    <citation type="submission" date="2025-09" db="UniProtKB">
        <authorList>
            <consortium name="Ensembl"/>
        </authorList>
    </citation>
    <scope>IDENTIFICATION</scope>
</reference>
<feature type="domain" description="Treslin M" evidence="2">
    <location>
        <begin position="278"/>
        <end position="420"/>
    </location>
</feature>
<sequence length="594" mass="66816">MTGCHNVVFLLDTASSLEKSHLSLGVLRILNFLGCKFGLSRVRWGFKFFDSLGTQGRTSQVGSFHELGSRSWEDFEEAAEARFGGRIRSPRLPGPVPRATLTQNILKEALLDYQWDRPEIASPTKLFLRSQKNKLTVTLDKLPSSSSCEDFENAIFLFSPCPRSQRDLLQFAFGSYVHVSDELPPFHDVTDKFIPKGIQEMMLSQKITLYWVDTTEPMKLLESPDCMGYRLLSDLMLLLGGTILPSENFIHYLNHQRGGTVSAVPVKFWDAEPALNKTLPFDSSLNCLFSLPSVLQATFPPLEGVLFLRTDEIGEVQSCAVTLEPLTLSQQCFKGPVNISLKCAVTGWNAVHIESFYAESWILRSTSSRPSCKEPSLFQQFMKYILAQGLHLVAEVYQFGASSPCTGIFSPISDSTAILSHLSAEQAPEVETFLLQTTRECHVTKDDDLRVREIVSNVFNQGCDDLERNHMGSAECQEEASFPEWAQQELSRTPCWSPAVMEGWYSLSNFCGASSHLMESFRLLLADSATEEEEASKPEAELTHCLSEFYQRRVSDQSAASRQQDHRKRRRHIKVFSPPSCMPTTSYTLQPCYP</sequence>
<dbReference type="PANTHER" id="PTHR21556:SF2">
    <property type="entry name" value="TRESLIN"/>
    <property type="match status" value="1"/>
</dbReference>
<reference evidence="4" key="2">
    <citation type="submission" date="2025-08" db="UniProtKB">
        <authorList>
            <consortium name="Ensembl"/>
        </authorList>
    </citation>
    <scope>IDENTIFICATION</scope>
</reference>
<feature type="compositionally biased region" description="Basic residues" evidence="1">
    <location>
        <begin position="565"/>
        <end position="574"/>
    </location>
</feature>
<dbReference type="GO" id="GO:0006260">
    <property type="term" value="P:DNA replication"/>
    <property type="evidence" value="ECO:0007669"/>
    <property type="project" value="InterPro"/>
</dbReference>
<evidence type="ECO:0000256" key="1">
    <source>
        <dbReference type="SAM" id="MobiDB-lite"/>
    </source>
</evidence>
<dbReference type="GO" id="GO:0005634">
    <property type="term" value="C:nucleus"/>
    <property type="evidence" value="ECO:0007669"/>
    <property type="project" value="InterPro"/>
</dbReference>
<dbReference type="HOGENOM" id="CLU_241727_0_0_1"/>
<evidence type="ECO:0000259" key="3">
    <source>
        <dbReference type="Pfam" id="PF21854"/>
    </source>
</evidence>
<name>H9GDN9_ANOCA</name>
<dbReference type="eggNOG" id="ENOG502QW0J">
    <property type="taxonomic scope" value="Eukaryota"/>
</dbReference>
<dbReference type="InterPro" id="IPR026153">
    <property type="entry name" value="Treslin"/>
</dbReference>
<feature type="domain" description="Treslin N-terminal" evidence="3">
    <location>
        <begin position="5"/>
        <end position="200"/>
    </location>
</feature>
<dbReference type="Ensembl" id="ENSACAT00000008262.4">
    <property type="protein sequence ID" value="ENSACAP00000008090.3"/>
    <property type="gene ID" value="ENSACAG00000008244.4"/>
</dbReference>
<proteinExistence type="predicted"/>
<dbReference type="InParanoid" id="H9GDN9"/>
<evidence type="ECO:0000259" key="2">
    <source>
        <dbReference type="Pfam" id="PF15292"/>
    </source>
</evidence>
<evidence type="ECO:0000313" key="4">
    <source>
        <dbReference type="Ensembl" id="ENSACAP00000008090.3"/>
    </source>
</evidence>
<dbReference type="GO" id="GO:0033314">
    <property type="term" value="P:mitotic DNA replication checkpoint signaling"/>
    <property type="evidence" value="ECO:0007669"/>
    <property type="project" value="InterPro"/>
</dbReference>
<keyword evidence="5" id="KW-1185">Reference proteome</keyword>